<comment type="caution">
    <text evidence="3">The sequence shown here is derived from an EMBL/GenBank/DDBJ whole genome shotgun (WGS) entry which is preliminary data.</text>
</comment>
<name>A0A7J8ZCB0_9ROSI</name>
<feature type="domain" description="CCHC-type" evidence="2">
    <location>
        <begin position="102"/>
        <end position="116"/>
    </location>
</feature>
<dbReference type="InterPro" id="IPR001878">
    <property type="entry name" value="Znf_CCHC"/>
</dbReference>
<reference evidence="3 4" key="1">
    <citation type="journal article" date="2019" name="Genome Biol. Evol.">
        <title>Insights into the evolution of the New World diploid cottons (Gossypium, subgenus Houzingenia) based on genome sequencing.</title>
        <authorList>
            <person name="Grover C.E."/>
            <person name="Arick M.A. 2nd"/>
            <person name="Thrash A."/>
            <person name="Conover J.L."/>
            <person name="Sanders W.S."/>
            <person name="Peterson D.G."/>
            <person name="Frelichowski J.E."/>
            <person name="Scheffler J.A."/>
            <person name="Scheffler B.E."/>
            <person name="Wendel J.F."/>
        </authorList>
    </citation>
    <scope>NUCLEOTIDE SEQUENCE [LARGE SCALE GENOMIC DNA]</scope>
    <source>
        <strain evidence="3">4</strain>
        <tissue evidence="3">Leaf</tissue>
    </source>
</reference>
<dbReference type="GO" id="GO:0008270">
    <property type="term" value="F:zinc ion binding"/>
    <property type="evidence" value="ECO:0007669"/>
    <property type="project" value="UniProtKB-KW"/>
</dbReference>
<keyword evidence="1" id="KW-0479">Metal-binding</keyword>
<dbReference type="AlphaFoldDB" id="A0A7J8ZCB0"/>
<dbReference type="InterPro" id="IPR025836">
    <property type="entry name" value="Zn_knuckle_CX2CX4HX4C"/>
</dbReference>
<protein>
    <recommendedName>
        <fullName evidence="2">CCHC-type domain-containing protein</fullName>
    </recommendedName>
</protein>
<evidence type="ECO:0000313" key="3">
    <source>
        <dbReference type="EMBL" id="MBA0708984.1"/>
    </source>
</evidence>
<organism evidence="3 4">
    <name type="scientific">Gossypium laxum</name>
    <dbReference type="NCBI Taxonomy" id="34288"/>
    <lineage>
        <taxon>Eukaryota</taxon>
        <taxon>Viridiplantae</taxon>
        <taxon>Streptophyta</taxon>
        <taxon>Embryophyta</taxon>
        <taxon>Tracheophyta</taxon>
        <taxon>Spermatophyta</taxon>
        <taxon>Magnoliopsida</taxon>
        <taxon>eudicotyledons</taxon>
        <taxon>Gunneridae</taxon>
        <taxon>Pentapetalae</taxon>
        <taxon>rosids</taxon>
        <taxon>malvids</taxon>
        <taxon>Malvales</taxon>
        <taxon>Malvaceae</taxon>
        <taxon>Malvoideae</taxon>
        <taxon>Gossypium</taxon>
    </lineage>
</organism>
<evidence type="ECO:0000259" key="2">
    <source>
        <dbReference type="PROSITE" id="PS50158"/>
    </source>
</evidence>
<dbReference type="EMBL" id="JABEZV010000004">
    <property type="protein sequence ID" value="MBA0708984.1"/>
    <property type="molecule type" value="Genomic_DNA"/>
</dbReference>
<evidence type="ECO:0000256" key="1">
    <source>
        <dbReference type="PROSITE-ProRule" id="PRU00047"/>
    </source>
</evidence>
<gene>
    <name evidence="3" type="ORF">Golax_024057</name>
</gene>
<proteinExistence type="predicted"/>
<keyword evidence="1" id="KW-0863">Zinc-finger</keyword>
<keyword evidence="4" id="KW-1185">Reference proteome</keyword>
<keyword evidence="1" id="KW-0862">Zinc</keyword>
<dbReference type="Pfam" id="PF14392">
    <property type="entry name" value="zf-CCHC_4"/>
    <property type="match status" value="1"/>
</dbReference>
<accession>A0A7J8ZCB0</accession>
<dbReference type="PROSITE" id="PS50158">
    <property type="entry name" value="ZF_CCHC"/>
    <property type="match status" value="1"/>
</dbReference>
<evidence type="ECO:0000313" key="4">
    <source>
        <dbReference type="Proteomes" id="UP000593574"/>
    </source>
</evidence>
<sequence length="230" mass="25854">MDVDFQNLSIDDREEEELEIQTDEDITISLETLSGGDYQAWDLGLYLIQFFNVKVDDLPSGFVSRSLEKSLGDLMGTYLKYYTSGTNLIVVSFSYKRIPPLCYICGLIGHSENNCRVLIEVSKAEIAHAWPEEIRLDLIGSKNCVENKYLFVPKLGKFQMPKVNFFSKTGQGCSLGGVVMQGSCMQNVTGIDGREDELLEVGEAKNVPVVHCRVLSHPEEQTFRHSSNLR</sequence>
<dbReference type="Proteomes" id="UP000593574">
    <property type="component" value="Unassembled WGS sequence"/>
</dbReference>
<dbReference type="GO" id="GO:0003676">
    <property type="term" value="F:nucleic acid binding"/>
    <property type="evidence" value="ECO:0007669"/>
    <property type="project" value="InterPro"/>
</dbReference>